<dbReference type="EMBL" id="BOOB01000028">
    <property type="protein sequence ID" value="GIH33820.1"/>
    <property type="molecule type" value="Genomic_DNA"/>
</dbReference>
<dbReference type="InterPro" id="IPR048708">
    <property type="entry name" value="VapB45-like_HTH"/>
</dbReference>
<dbReference type="Pfam" id="PF04255">
    <property type="entry name" value="DUF433"/>
    <property type="match status" value="1"/>
</dbReference>
<evidence type="ECO:0000313" key="2">
    <source>
        <dbReference type="EMBL" id="GIH33820.1"/>
    </source>
</evidence>
<comment type="caution">
    <text evidence="2">The sequence shown here is derived from an EMBL/GenBank/DDBJ whole genome shotgun (WGS) entry which is preliminary data.</text>
</comment>
<dbReference type="Proteomes" id="UP000651728">
    <property type="component" value="Unassembled WGS sequence"/>
</dbReference>
<accession>A0ABQ4FG71</accession>
<evidence type="ECO:0000313" key="3">
    <source>
        <dbReference type="Proteomes" id="UP000651728"/>
    </source>
</evidence>
<dbReference type="Pfam" id="PF21321">
    <property type="entry name" value="HTH_66"/>
    <property type="match status" value="1"/>
</dbReference>
<gene>
    <name evidence="2" type="ORF">Mam01_39840</name>
</gene>
<name>A0ABQ4FG71_9ACTN</name>
<sequence length="226" mass="25537">MDAVVDVLERPLYTMSQVDRLLGLPHGTARRWIDGYSRRGRDYRPIVRETPTGADVVTWGEFVETRLLSEFRDAGVPILNMRPAIEALRAQTDSRYPLAHSASLLTPMGKELVKRIQDEVHLDRELQLVVVRNGQYMLTPPAELYVNAMQFDDDGAAVRMLPDPEYPQVLIDPARAFGEPAVRSVPTEVIAEQVRAGDPEELVAELYDLPLEHVRAAVRFEQRHSA</sequence>
<proteinExistence type="predicted"/>
<reference evidence="2 3" key="1">
    <citation type="submission" date="2021-01" db="EMBL/GenBank/DDBJ databases">
        <title>Whole genome shotgun sequence of Microbispora amethystogenes NBRC 101907.</title>
        <authorList>
            <person name="Komaki H."/>
            <person name="Tamura T."/>
        </authorList>
    </citation>
    <scope>NUCLEOTIDE SEQUENCE [LARGE SCALE GENOMIC DNA]</scope>
    <source>
        <strain evidence="2 3">NBRC 101907</strain>
    </source>
</reference>
<organism evidence="2 3">
    <name type="scientific">Microbispora amethystogenes</name>
    <dbReference type="NCBI Taxonomy" id="1427754"/>
    <lineage>
        <taxon>Bacteria</taxon>
        <taxon>Bacillati</taxon>
        <taxon>Actinomycetota</taxon>
        <taxon>Actinomycetes</taxon>
        <taxon>Streptosporangiales</taxon>
        <taxon>Streptosporangiaceae</taxon>
        <taxon>Microbispora</taxon>
    </lineage>
</organism>
<feature type="domain" description="Putative antitoxin VapB45-like DNA-binding HTH" evidence="1">
    <location>
        <begin position="11"/>
        <end position="85"/>
    </location>
</feature>
<dbReference type="RefSeq" id="WP_204286751.1">
    <property type="nucleotide sequence ID" value="NZ_BAABEJ010000015.1"/>
</dbReference>
<evidence type="ECO:0000259" key="1">
    <source>
        <dbReference type="Pfam" id="PF21321"/>
    </source>
</evidence>
<keyword evidence="3" id="KW-1185">Reference proteome</keyword>
<protein>
    <recommendedName>
        <fullName evidence="1">Putative antitoxin VapB45-like DNA-binding HTH domain-containing protein</fullName>
    </recommendedName>
</protein>
<dbReference type="InterPro" id="IPR007367">
    <property type="entry name" value="DUF433"/>
</dbReference>